<gene>
    <name evidence="2" type="ORF">BIW11_13798</name>
</gene>
<dbReference type="EMBL" id="MNPL01030323">
    <property type="protein sequence ID" value="OQR66991.1"/>
    <property type="molecule type" value="Genomic_DNA"/>
</dbReference>
<evidence type="ECO:0000256" key="1">
    <source>
        <dbReference type="SAM" id="MobiDB-lite"/>
    </source>
</evidence>
<sequence length="143" mass="15449">GTFARVGPKSPPDAGDLRHKEDTPTAEWSSWNSYERTPTLNSVLSGVIRSSSSEAVVEADADAGGRRGGPIENDYYTSYGMFSAKTVSDGAASPSGDAAMVVTGLARERARTKHATSLCRRLWKRPTFEKLLAALWPFAATRR</sequence>
<reference evidence="2 3" key="1">
    <citation type="journal article" date="2017" name="Gigascience">
        <title>Draft genome of the honey bee ectoparasitic mite, Tropilaelaps mercedesae, is shaped by the parasitic life history.</title>
        <authorList>
            <person name="Dong X."/>
            <person name="Armstrong S.D."/>
            <person name="Xia D."/>
            <person name="Makepeace B.L."/>
            <person name="Darby A.C."/>
            <person name="Kadowaki T."/>
        </authorList>
    </citation>
    <scope>NUCLEOTIDE SEQUENCE [LARGE SCALE GENOMIC DNA]</scope>
    <source>
        <strain evidence="2">Wuxi-XJTLU</strain>
    </source>
</reference>
<dbReference type="AlphaFoldDB" id="A0A1V9X0S9"/>
<evidence type="ECO:0000313" key="3">
    <source>
        <dbReference type="Proteomes" id="UP000192247"/>
    </source>
</evidence>
<accession>A0A1V9X0S9</accession>
<name>A0A1V9X0S9_9ACAR</name>
<feature type="non-terminal residue" evidence="2">
    <location>
        <position position="1"/>
    </location>
</feature>
<organism evidence="2 3">
    <name type="scientific">Tropilaelaps mercedesae</name>
    <dbReference type="NCBI Taxonomy" id="418985"/>
    <lineage>
        <taxon>Eukaryota</taxon>
        <taxon>Metazoa</taxon>
        <taxon>Ecdysozoa</taxon>
        <taxon>Arthropoda</taxon>
        <taxon>Chelicerata</taxon>
        <taxon>Arachnida</taxon>
        <taxon>Acari</taxon>
        <taxon>Parasitiformes</taxon>
        <taxon>Mesostigmata</taxon>
        <taxon>Gamasina</taxon>
        <taxon>Dermanyssoidea</taxon>
        <taxon>Laelapidae</taxon>
        <taxon>Tropilaelaps</taxon>
    </lineage>
</organism>
<dbReference type="Proteomes" id="UP000192247">
    <property type="component" value="Unassembled WGS sequence"/>
</dbReference>
<evidence type="ECO:0000313" key="2">
    <source>
        <dbReference type="EMBL" id="OQR66991.1"/>
    </source>
</evidence>
<dbReference type="InParanoid" id="A0A1V9X0S9"/>
<comment type="caution">
    <text evidence="2">The sequence shown here is derived from an EMBL/GenBank/DDBJ whole genome shotgun (WGS) entry which is preliminary data.</text>
</comment>
<protein>
    <submittedName>
        <fullName evidence="2">Uncharacterized protein</fullName>
    </submittedName>
</protein>
<feature type="region of interest" description="Disordered" evidence="1">
    <location>
        <begin position="1"/>
        <end position="30"/>
    </location>
</feature>
<proteinExistence type="predicted"/>
<keyword evidence="3" id="KW-1185">Reference proteome</keyword>